<dbReference type="Proteomes" id="UP000254893">
    <property type="component" value="Unassembled WGS sequence"/>
</dbReference>
<dbReference type="NCBIfam" id="NF006820">
    <property type="entry name" value="PRK09344.1-2"/>
    <property type="match status" value="1"/>
</dbReference>
<proteinExistence type="inferred from homology"/>
<keyword evidence="5 10" id="KW-0547">Nucleotide-binding</keyword>
<sequence length="538" mass="59284">MATEKLVKLDLAYLDIDNNNEVNYQLDVSTLVEHAIKNSEGTLSDTGALNAGTGKFTGRSPKDRYIVKDQKTANHVWWGDVNQPISEEAFEKLRIKVAEHLSAARRIYVRDAIAGADPAYAISLRVITETAYQSIFANNLFIRPEVADASVAPQWTILAAPSLDMESIEGYEIRNKNFVIIDFTRKMVLIAGTGYTGEIKKSIFSILNFILPLEHAVLSMHCSANKSKEGETSLFFGLSGTGKTTLSADRNRLLIGDDEHGWSADGVFNFEGGCYAKCIGLTADKEPEIFNAIQFGALLENVVYEPGTRTPDYENISLTENIRVSYPISYMEGADLSGKGNTPKHIFFLTADAFGVLPPISLLNNEQAMYHFISGYTAKVAGTEVGVVEPTATFSACFGQAFLPLHPEQYAELLKAKLLSDPSIRVWLVNTGWIKGPYGVGHRIKLSYTRSLIRAAMSGELQDTDFNKHEIFGLRYPVSCYGIPDDILNAKKLWKNDEAYDLQAAKLAALFISNMNKYGVSEDILKGGPQVAVQKAEV</sequence>
<gene>
    <name evidence="10 11" type="primary">pckA</name>
    <name evidence="11" type="ORF">NCTC11388_02907</name>
</gene>
<evidence type="ECO:0000313" key="11">
    <source>
        <dbReference type="EMBL" id="SUJ19733.1"/>
    </source>
</evidence>
<reference evidence="11 12" key="1">
    <citation type="submission" date="2018-06" db="EMBL/GenBank/DDBJ databases">
        <authorList>
            <consortium name="Pathogen Informatics"/>
            <person name="Doyle S."/>
        </authorList>
    </citation>
    <scope>NUCLEOTIDE SEQUENCE [LARGE SCALE GENOMIC DNA]</scope>
    <source>
        <strain evidence="11 12">NCTC11388</strain>
    </source>
</reference>
<dbReference type="HAMAP" id="MF_00453">
    <property type="entry name" value="PEPCK_ATP"/>
    <property type="match status" value="1"/>
</dbReference>
<dbReference type="Gene3D" id="3.40.449.10">
    <property type="entry name" value="Phosphoenolpyruvate Carboxykinase, domain 1"/>
    <property type="match status" value="1"/>
</dbReference>
<evidence type="ECO:0000313" key="12">
    <source>
        <dbReference type="Proteomes" id="UP000254893"/>
    </source>
</evidence>
<dbReference type="InterPro" id="IPR008210">
    <property type="entry name" value="PEP_carboxykinase_N"/>
</dbReference>
<dbReference type="GO" id="GO:0016301">
    <property type="term" value="F:kinase activity"/>
    <property type="evidence" value="ECO:0007669"/>
    <property type="project" value="UniProtKB-KW"/>
</dbReference>
<feature type="binding site" evidence="10">
    <location>
        <begin position="443"/>
        <end position="444"/>
    </location>
    <ligand>
        <name>ATP</name>
        <dbReference type="ChEBI" id="CHEBI:30616"/>
    </ligand>
</feature>
<dbReference type="EC" id="4.1.1.49" evidence="3 10"/>
<dbReference type="GO" id="GO:0005829">
    <property type="term" value="C:cytosol"/>
    <property type="evidence" value="ECO:0007669"/>
    <property type="project" value="TreeGrafter"/>
</dbReference>
<evidence type="ECO:0000256" key="3">
    <source>
        <dbReference type="ARBA" id="ARBA00012363"/>
    </source>
</evidence>
<keyword evidence="10" id="KW-0963">Cytoplasm</keyword>
<dbReference type="SUPFAM" id="SSF68923">
    <property type="entry name" value="PEP carboxykinase N-terminal domain"/>
    <property type="match status" value="1"/>
</dbReference>
<feature type="binding site" evidence="10">
    <location>
        <position position="221"/>
    </location>
    <ligand>
        <name>Mn(2+)</name>
        <dbReference type="ChEBI" id="CHEBI:29035"/>
    </ligand>
</feature>
<feature type="binding site" evidence="10">
    <location>
        <position position="201"/>
    </location>
    <ligand>
        <name>Mn(2+)</name>
        <dbReference type="ChEBI" id="CHEBI:29035"/>
    </ligand>
</feature>
<dbReference type="RefSeq" id="WP_115170638.1">
    <property type="nucleotide sequence ID" value="NZ_UGYW01000002.1"/>
</dbReference>
<dbReference type="PROSITE" id="PS00532">
    <property type="entry name" value="PEPCK_ATP"/>
    <property type="match status" value="1"/>
</dbReference>
<evidence type="ECO:0000256" key="6">
    <source>
        <dbReference type="ARBA" id="ARBA00022793"/>
    </source>
</evidence>
<dbReference type="Gene3D" id="3.90.228.20">
    <property type="match status" value="1"/>
</dbReference>
<dbReference type="AlphaFoldDB" id="A0A380CFA2"/>
<dbReference type="GO" id="GO:0046872">
    <property type="term" value="F:metal ion binding"/>
    <property type="evidence" value="ECO:0007669"/>
    <property type="project" value="UniProtKB-KW"/>
</dbReference>
<comment type="similarity">
    <text evidence="2 10">Belongs to the phosphoenolpyruvate carboxykinase (ATP) family.</text>
</comment>
<dbReference type="GO" id="GO:0004612">
    <property type="term" value="F:phosphoenolpyruvate carboxykinase (ATP) activity"/>
    <property type="evidence" value="ECO:0007669"/>
    <property type="project" value="UniProtKB-UniRule"/>
</dbReference>
<feature type="binding site" evidence="10">
    <location>
        <position position="201"/>
    </location>
    <ligand>
        <name>substrate</name>
    </ligand>
</feature>
<accession>A0A380CFA2</accession>
<feature type="binding site" evidence="10">
    <location>
        <position position="195"/>
    </location>
    <ligand>
        <name>substrate</name>
    </ligand>
</feature>
<comment type="catalytic activity">
    <reaction evidence="9 10">
        <text>oxaloacetate + ATP = phosphoenolpyruvate + ADP + CO2</text>
        <dbReference type="Rhea" id="RHEA:18617"/>
        <dbReference type="ChEBI" id="CHEBI:16452"/>
        <dbReference type="ChEBI" id="CHEBI:16526"/>
        <dbReference type="ChEBI" id="CHEBI:30616"/>
        <dbReference type="ChEBI" id="CHEBI:58702"/>
        <dbReference type="ChEBI" id="CHEBI:456216"/>
        <dbReference type="EC" id="4.1.1.49"/>
    </reaction>
</comment>
<dbReference type="InterPro" id="IPR015994">
    <property type="entry name" value="PEPCK_ATP_CS"/>
</dbReference>
<comment type="function">
    <text evidence="10">Involved in the gluconeogenesis. Catalyzes the conversion of oxaloacetate (OAA) to phosphoenolpyruvate (PEP) through direct phosphoryl transfer between the nucleoside triphosphate and OAA.</text>
</comment>
<keyword evidence="8 10" id="KW-0456">Lyase</keyword>
<comment type="subcellular location">
    <subcellularLocation>
        <location evidence="10">Cytoplasm</location>
    </subcellularLocation>
</comment>
<protein>
    <recommendedName>
        <fullName evidence="3 10">Phosphoenolpyruvate carboxykinase (ATP)</fullName>
        <shortName evidence="10">PCK</shortName>
        <shortName evidence="10">PEP carboxykinase</shortName>
        <shortName evidence="10">PEPCK</shortName>
        <ecNumber evidence="3 10">4.1.1.49</ecNumber>
    </recommendedName>
</protein>
<evidence type="ECO:0000256" key="4">
    <source>
        <dbReference type="ARBA" id="ARBA00022432"/>
    </source>
</evidence>
<dbReference type="GO" id="GO:0006094">
    <property type="term" value="P:gluconeogenesis"/>
    <property type="evidence" value="ECO:0007669"/>
    <property type="project" value="UniProtKB-UniRule"/>
</dbReference>
<feature type="binding site" evidence="10">
    <location>
        <position position="201"/>
    </location>
    <ligand>
        <name>ATP</name>
        <dbReference type="ChEBI" id="CHEBI:30616"/>
    </ligand>
</feature>
<comment type="cofactor">
    <cofactor evidence="10">
        <name>Mn(2+)</name>
        <dbReference type="ChEBI" id="CHEBI:29035"/>
    </cofactor>
    <text evidence="10">Binds 1 Mn(2+) ion per subunit.</text>
</comment>
<feature type="binding site" evidence="10">
    <location>
        <position position="221"/>
    </location>
    <ligand>
        <name>ATP</name>
        <dbReference type="ChEBI" id="CHEBI:30616"/>
    </ligand>
</feature>
<feature type="binding site" evidence="10">
    <location>
        <position position="323"/>
    </location>
    <ligand>
        <name>ATP</name>
        <dbReference type="ChEBI" id="CHEBI:30616"/>
    </ligand>
</feature>
<evidence type="ECO:0000256" key="10">
    <source>
        <dbReference type="HAMAP-Rule" id="MF_00453"/>
    </source>
</evidence>
<evidence type="ECO:0000256" key="1">
    <source>
        <dbReference type="ARBA" id="ARBA00004742"/>
    </source>
</evidence>
<dbReference type="Gene3D" id="2.170.8.10">
    <property type="entry name" value="Phosphoenolpyruvate Carboxykinase, domain 2"/>
    <property type="match status" value="1"/>
</dbReference>
<keyword evidence="11" id="KW-0670">Pyruvate</keyword>
<keyword evidence="10" id="KW-0464">Manganese</keyword>
<keyword evidence="6 10" id="KW-0210">Decarboxylase</keyword>
<dbReference type="NCBIfam" id="NF006821">
    <property type="entry name" value="PRK09344.1-3"/>
    <property type="match status" value="1"/>
</dbReference>
<dbReference type="PIRSF" id="PIRSF006294">
    <property type="entry name" value="PEP_crbxkin"/>
    <property type="match status" value="1"/>
</dbReference>
<dbReference type="InterPro" id="IPR013035">
    <property type="entry name" value="PEP_carboxykinase_C"/>
</dbReference>
<dbReference type="EMBL" id="UGYW01000002">
    <property type="protein sequence ID" value="SUJ19733.1"/>
    <property type="molecule type" value="Genomic_DNA"/>
</dbReference>
<evidence type="ECO:0000256" key="5">
    <source>
        <dbReference type="ARBA" id="ARBA00022741"/>
    </source>
</evidence>
<comment type="pathway">
    <text evidence="1 10">Carbohydrate biosynthesis; gluconeogenesis.</text>
</comment>
<feature type="binding site" evidence="10">
    <location>
        <begin position="237"/>
        <end position="245"/>
    </location>
    <ligand>
        <name>ATP</name>
        <dbReference type="ChEBI" id="CHEBI:30616"/>
    </ligand>
</feature>
<feature type="binding site" evidence="10">
    <location>
        <position position="59"/>
    </location>
    <ligand>
        <name>substrate</name>
    </ligand>
</feature>
<dbReference type="PANTHER" id="PTHR30031:SF0">
    <property type="entry name" value="PHOSPHOENOLPYRUVATE CARBOXYKINASE (ATP)"/>
    <property type="match status" value="1"/>
</dbReference>
<keyword evidence="11" id="KW-0808">Transferase</keyword>
<feature type="binding site" evidence="10">
    <location>
        <position position="323"/>
    </location>
    <ligand>
        <name>substrate</name>
    </ligand>
</feature>
<keyword evidence="7 10" id="KW-0067">ATP-binding</keyword>
<dbReference type="NCBIfam" id="TIGR00224">
    <property type="entry name" value="pckA"/>
    <property type="match status" value="1"/>
</dbReference>
<evidence type="ECO:0000256" key="7">
    <source>
        <dbReference type="ARBA" id="ARBA00022840"/>
    </source>
</evidence>
<evidence type="ECO:0000256" key="9">
    <source>
        <dbReference type="ARBA" id="ARBA00047371"/>
    </source>
</evidence>
<evidence type="ECO:0000256" key="2">
    <source>
        <dbReference type="ARBA" id="ARBA00006052"/>
    </source>
</evidence>
<dbReference type="GO" id="GO:0005524">
    <property type="term" value="F:ATP binding"/>
    <property type="evidence" value="ECO:0007669"/>
    <property type="project" value="UniProtKB-UniRule"/>
</dbReference>
<dbReference type="InterPro" id="IPR001272">
    <property type="entry name" value="PEP_carboxykinase_ATP"/>
</dbReference>
<dbReference type="Pfam" id="PF01293">
    <property type="entry name" value="PEPCK_ATP"/>
    <property type="match status" value="1"/>
</dbReference>
<feature type="binding site" evidence="10">
    <location>
        <position position="286"/>
    </location>
    <ligand>
        <name>ATP</name>
        <dbReference type="ChEBI" id="CHEBI:30616"/>
    </ligand>
</feature>
<organism evidence="11 12">
    <name type="scientific">Sphingobacterium spiritivorum</name>
    <name type="common">Flavobacterium spiritivorum</name>
    <dbReference type="NCBI Taxonomy" id="258"/>
    <lineage>
        <taxon>Bacteria</taxon>
        <taxon>Pseudomonadati</taxon>
        <taxon>Bacteroidota</taxon>
        <taxon>Sphingobacteriia</taxon>
        <taxon>Sphingobacteriales</taxon>
        <taxon>Sphingobacteriaceae</taxon>
        <taxon>Sphingobacterium</taxon>
    </lineage>
</organism>
<dbReference type="SUPFAM" id="SSF53795">
    <property type="entry name" value="PEP carboxykinase-like"/>
    <property type="match status" value="1"/>
</dbReference>
<keyword evidence="10" id="KW-0479">Metal-binding</keyword>
<name>A0A380CFA2_SPHSI</name>
<keyword evidence="11" id="KW-0418">Kinase</keyword>
<dbReference type="PANTHER" id="PTHR30031">
    <property type="entry name" value="PHOSPHOENOLPYRUVATE CARBOXYKINASE ATP"/>
    <property type="match status" value="1"/>
</dbReference>
<keyword evidence="4 10" id="KW-0312">Gluconeogenesis</keyword>
<evidence type="ECO:0000256" key="8">
    <source>
        <dbReference type="ARBA" id="ARBA00023239"/>
    </source>
</evidence>
<dbReference type="UniPathway" id="UPA00138"/>
<feature type="binding site" evidence="10">
    <location>
        <position position="258"/>
    </location>
    <ligand>
        <name>Mn(2+)</name>
        <dbReference type="ChEBI" id="CHEBI:29035"/>
    </ligand>
</feature>
<feature type="binding site" evidence="10">
    <location>
        <position position="449"/>
    </location>
    <ligand>
        <name>ATP</name>
        <dbReference type="ChEBI" id="CHEBI:30616"/>
    </ligand>
</feature>